<dbReference type="KEGG" id="tic:FH039_10010"/>
<keyword evidence="1" id="KW-0969">Cilium</keyword>
<proteinExistence type="predicted"/>
<sequence>MGFSVSASAAIIFISFLVAATTLYTAWDNSYANVQAAREDWYNLRLSQVHFDVGNVGVVASGTSDVTVTFTYMGQTITGNVVVLHNGSYASSADLGYLIPNDNYAVTVNGGADTSGIANYAALGFDNGCILLVTYHYDTATGEYVTDAYSVQCPLEVS</sequence>
<reference evidence="1 2" key="1">
    <citation type="submission" date="2019-06" db="EMBL/GenBank/DDBJ databases">
        <title>Thermococcus indicus sp. nov., a Fe(III)-reducing hyperthermophilic archaeon isolated from the Onnuri vent field of the Central Indian Ocean ridge.</title>
        <authorList>
            <person name="Lim J.K."/>
            <person name="Kim Y.J."/>
            <person name="Kwon K.K."/>
        </authorList>
    </citation>
    <scope>NUCLEOTIDE SEQUENCE [LARGE SCALE GENOMIC DNA]</scope>
    <source>
        <strain evidence="1 2">IOH1</strain>
    </source>
</reference>
<dbReference type="GO" id="GO:0097588">
    <property type="term" value="P:archaeal or bacterial-type flagellum-dependent cell motility"/>
    <property type="evidence" value="ECO:0007669"/>
    <property type="project" value="InterPro"/>
</dbReference>
<organism evidence="1 2">
    <name type="scientific">Thermococcus indicus</name>
    <dbReference type="NCBI Taxonomy" id="2586643"/>
    <lineage>
        <taxon>Archaea</taxon>
        <taxon>Methanobacteriati</taxon>
        <taxon>Methanobacteriota</taxon>
        <taxon>Thermococci</taxon>
        <taxon>Thermococcales</taxon>
        <taxon>Thermococcaceae</taxon>
        <taxon>Thermococcus</taxon>
    </lineage>
</organism>
<dbReference type="Proteomes" id="UP000306007">
    <property type="component" value="Chromosome"/>
</dbReference>
<dbReference type="GO" id="GO:0005198">
    <property type="term" value="F:structural molecule activity"/>
    <property type="evidence" value="ECO:0007669"/>
    <property type="project" value="InterPro"/>
</dbReference>
<accession>A0A4Y5SNQ2</accession>
<keyword evidence="2" id="KW-1185">Reference proteome</keyword>
<dbReference type="InterPro" id="IPR002774">
    <property type="entry name" value="Flagellin_arc-type"/>
</dbReference>
<dbReference type="Pfam" id="PF01917">
    <property type="entry name" value="Flagellin_arch-type"/>
    <property type="match status" value="1"/>
</dbReference>
<protein>
    <submittedName>
        <fullName evidence="1">Flagellar protein</fullName>
    </submittedName>
</protein>
<dbReference type="EMBL" id="CP040846">
    <property type="protein sequence ID" value="QDA31869.1"/>
    <property type="molecule type" value="Genomic_DNA"/>
</dbReference>
<evidence type="ECO:0000313" key="2">
    <source>
        <dbReference type="Proteomes" id="UP000306007"/>
    </source>
</evidence>
<keyword evidence="1" id="KW-0966">Cell projection</keyword>
<evidence type="ECO:0000313" key="1">
    <source>
        <dbReference type="EMBL" id="QDA31869.1"/>
    </source>
</evidence>
<dbReference type="PANTHER" id="PTHR42200">
    <property type="entry name" value="ARCHAEAL FLAGELLA-RELATED PROTEIN F-RELATED"/>
    <property type="match status" value="1"/>
</dbReference>
<dbReference type="OrthoDB" id="85295at2157"/>
<name>A0A4Y5SNQ2_9EURY</name>
<dbReference type="AlphaFoldDB" id="A0A4Y5SNQ2"/>
<keyword evidence="1" id="KW-0282">Flagellum</keyword>
<dbReference type="PANTHER" id="PTHR42200:SF2">
    <property type="entry name" value="ARCHAEAL FLAGELLA-RELATED PROTEIN F"/>
    <property type="match status" value="1"/>
</dbReference>
<gene>
    <name evidence="1" type="ORF">FH039_10010</name>
</gene>
<dbReference type="RefSeq" id="WP_139681199.1">
    <property type="nucleotide sequence ID" value="NZ_CP040846.1"/>
</dbReference>
<dbReference type="GeneID" id="40475520"/>